<evidence type="ECO:0000313" key="8">
    <source>
        <dbReference type="EMBL" id="OAE22978.1"/>
    </source>
</evidence>
<evidence type="ECO:0000256" key="4">
    <source>
        <dbReference type="PROSITE-ProRule" id="PRU00283"/>
    </source>
</evidence>
<dbReference type="InterPro" id="IPR056524">
    <property type="entry name" value="KIF6/9_C"/>
</dbReference>
<evidence type="ECO:0000256" key="2">
    <source>
        <dbReference type="ARBA" id="ARBA00022840"/>
    </source>
</evidence>
<dbReference type="GO" id="GO:0005874">
    <property type="term" value="C:microtubule"/>
    <property type="evidence" value="ECO:0007669"/>
    <property type="project" value="UniProtKB-KW"/>
</dbReference>
<dbReference type="AlphaFoldDB" id="A0A176VPZ1"/>
<reference evidence="8" key="1">
    <citation type="submission" date="2016-03" db="EMBL/GenBank/DDBJ databases">
        <title>Mechanisms controlling the formation of the plant cell surface in tip-growing cells are functionally conserved among land plants.</title>
        <authorList>
            <person name="Honkanen S."/>
            <person name="Jones V.A."/>
            <person name="Morieri G."/>
            <person name="Champion C."/>
            <person name="Hetherington A.J."/>
            <person name="Kelly S."/>
            <person name="Saint-Marcoux D."/>
            <person name="Proust H."/>
            <person name="Prescott H."/>
            <person name="Dolan L."/>
        </authorList>
    </citation>
    <scope>NUCLEOTIDE SEQUENCE [LARGE SCALE GENOMIC DNA]</scope>
    <source>
        <tissue evidence="8">Whole gametophyte</tissue>
    </source>
</reference>
<comment type="caution">
    <text evidence="8">The sequence shown here is derived from an EMBL/GenBank/DDBJ whole genome shotgun (WGS) entry which is preliminary data.</text>
</comment>
<evidence type="ECO:0000256" key="1">
    <source>
        <dbReference type="ARBA" id="ARBA00022741"/>
    </source>
</evidence>
<sequence>MVASEGFQSRIEIHLRMRPVNGVAVADYGLDHEEGTVEWVIPRQAAAGMHNHQREKYSFSFTGILGTESKQDEVFDSVAKKVVMGALDGYNGTIFAYGQTGSGKTYTITGGTERYVDRGLIPRALSLTFSEVAKRSEYTYQLHFSYMEIYNETGYDLLNPDHETKSLEDLPKVTMLEDEDNCFHLKNLSQHLATNEEEALNLLFVGDTNRMISATPMNLASSRSHCIFTVTVEARKAGEDTVRKSKLHLVDLAGSERVWKKGIDGQILKEAKYINLSLHYLEQERSQGKPRHHIPYRNSMMTSVLRDSLGGNCLTVMIATVTVAQEQLEETISTCRFAQRVALVSNQVMLNEEVDPSMVIKRLKQEIKDLKEELHLLRGGEERGPLTAAEMSILKSQISCYIADKSDDATLNCGGTMLQIRAAFQLFKQMFLETSGRKNSVVDQQQTDVSTGILVTKNTESKSTSTLQETISNLNHQLQQRDNEINILVSFIRKREKATLKKTMSTQAPEISDIGDQCASSEDKGTYYCAGPVSKDVEMGISRLDDGDRDQNLEQSLSALNCQGERLKAFEVFKASYPSWDAIEENKKILKEKYSKAKSLGEKVNKAREVRCLSAHLVQSLPAEQLAKTKRINLMKSQIEKIRVEKALQSLTQGVQTLDCEDDSAEENLICTIEKEKRVYKDNFNDLRDLKKEIEHLHIILQQNRIRLQNDFEKWLNPSPRQVFQPSQSTSDVQFRSWINGLMQNQSSQLPQLPSTPDSVSRTSKVLSMAATKDSRTTEQLISTSSKGQEIQDKGRTHRAPTPQSTRSSTCGVLEEETPIQLTGDVDTDADILAFYQARADILSGNSR</sequence>
<keyword evidence="3 4" id="KW-0505">Motor protein</keyword>
<dbReference type="GO" id="GO:0008017">
    <property type="term" value="F:microtubule binding"/>
    <property type="evidence" value="ECO:0007669"/>
    <property type="project" value="InterPro"/>
</dbReference>
<dbReference type="InterPro" id="IPR027417">
    <property type="entry name" value="P-loop_NTPase"/>
</dbReference>
<proteinExistence type="inferred from homology"/>
<evidence type="ECO:0000259" key="7">
    <source>
        <dbReference type="PROSITE" id="PS50067"/>
    </source>
</evidence>
<gene>
    <name evidence="8" type="ORF">AXG93_2717s1080</name>
</gene>
<dbReference type="SMART" id="SM00129">
    <property type="entry name" value="KISc"/>
    <property type="match status" value="1"/>
</dbReference>
<dbReference type="GO" id="GO:0005524">
    <property type="term" value="F:ATP binding"/>
    <property type="evidence" value="ECO:0007669"/>
    <property type="project" value="UniProtKB-UniRule"/>
</dbReference>
<comment type="similarity">
    <text evidence="4 5">Belongs to the TRAFAC class myosin-kinesin ATPase superfamily. Kinesin family.</text>
</comment>
<protein>
    <recommendedName>
        <fullName evidence="5">Kinesin-like protein</fullName>
    </recommendedName>
</protein>
<feature type="binding site" evidence="4">
    <location>
        <begin position="98"/>
        <end position="105"/>
    </location>
    <ligand>
        <name>ATP</name>
        <dbReference type="ChEBI" id="CHEBI:30616"/>
    </ligand>
</feature>
<name>A0A176VPZ1_MARPO</name>
<feature type="compositionally biased region" description="Polar residues" evidence="6">
    <location>
        <begin position="802"/>
        <end position="811"/>
    </location>
</feature>
<feature type="domain" description="Kinesin motor" evidence="7">
    <location>
        <begin position="10"/>
        <end position="344"/>
    </location>
</feature>
<evidence type="ECO:0000256" key="5">
    <source>
        <dbReference type="RuleBase" id="RU000394"/>
    </source>
</evidence>
<dbReference type="InterPro" id="IPR001752">
    <property type="entry name" value="Kinesin_motor_dom"/>
</dbReference>
<dbReference type="InterPro" id="IPR036961">
    <property type="entry name" value="Kinesin_motor_dom_sf"/>
</dbReference>
<accession>A0A176VPZ1</accession>
<dbReference type="GO" id="GO:0003777">
    <property type="term" value="F:microtubule motor activity"/>
    <property type="evidence" value="ECO:0007669"/>
    <property type="project" value="InterPro"/>
</dbReference>
<dbReference type="Gene3D" id="3.40.850.10">
    <property type="entry name" value="Kinesin motor domain"/>
    <property type="match status" value="1"/>
</dbReference>
<dbReference type="PROSITE" id="PS50067">
    <property type="entry name" value="KINESIN_MOTOR_2"/>
    <property type="match status" value="1"/>
</dbReference>
<dbReference type="PROSITE" id="PS00411">
    <property type="entry name" value="KINESIN_MOTOR_1"/>
    <property type="match status" value="1"/>
</dbReference>
<dbReference type="PRINTS" id="PR00380">
    <property type="entry name" value="KINESINHEAVY"/>
</dbReference>
<keyword evidence="5" id="KW-0493">Microtubule</keyword>
<evidence type="ECO:0000313" key="9">
    <source>
        <dbReference type="Proteomes" id="UP000077202"/>
    </source>
</evidence>
<feature type="compositionally biased region" description="Polar residues" evidence="6">
    <location>
        <begin position="778"/>
        <end position="789"/>
    </location>
</feature>
<dbReference type="PANTHER" id="PTHR47968:SF67">
    <property type="entry name" value="KINESIN MOTOR DOMAIN-CONTAINING PROTEIN"/>
    <property type="match status" value="1"/>
</dbReference>
<dbReference type="Pfam" id="PF23735">
    <property type="entry name" value="KIF9"/>
    <property type="match status" value="1"/>
</dbReference>
<dbReference type="GO" id="GO:0007018">
    <property type="term" value="P:microtubule-based movement"/>
    <property type="evidence" value="ECO:0007669"/>
    <property type="project" value="InterPro"/>
</dbReference>
<dbReference type="Pfam" id="PF00225">
    <property type="entry name" value="Kinesin"/>
    <property type="match status" value="1"/>
</dbReference>
<dbReference type="EMBL" id="LVLJ01002982">
    <property type="protein sequence ID" value="OAE22978.1"/>
    <property type="molecule type" value="Genomic_DNA"/>
</dbReference>
<dbReference type="PANTHER" id="PTHR47968">
    <property type="entry name" value="CENTROMERE PROTEIN E"/>
    <property type="match status" value="1"/>
</dbReference>
<keyword evidence="9" id="KW-1185">Reference proteome</keyword>
<evidence type="ECO:0000256" key="6">
    <source>
        <dbReference type="SAM" id="MobiDB-lite"/>
    </source>
</evidence>
<keyword evidence="2 4" id="KW-0067">ATP-binding</keyword>
<dbReference type="InterPro" id="IPR019821">
    <property type="entry name" value="Kinesin_motor_CS"/>
</dbReference>
<evidence type="ECO:0000256" key="3">
    <source>
        <dbReference type="ARBA" id="ARBA00023175"/>
    </source>
</evidence>
<dbReference type="Proteomes" id="UP000077202">
    <property type="component" value="Unassembled WGS sequence"/>
</dbReference>
<keyword evidence="1 4" id="KW-0547">Nucleotide-binding</keyword>
<organism evidence="8 9">
    <name type="scientific">Marchantia polymorpha subsp. ruderalis</name>
    <dbReference type="NCBI Taxonomy" id="1480154"/>
    <lineage>
        <taxon>Eukaryota</taxon>
        <taxon>Viridiplantae</taxon>
        <taxon>Streptophyta</taxon>
        <taxon>Embryophyta</taxon>
        <taxon>Marchantiophyta</taxon>
        <taxon>Marchantiopsida</taxon>
        <taxon>Marchantiidae</taxon>
        <taxon>Marchantiales</taxon>
        <taxon>Marchantiaceae</taxon>
        <taxon>Marchantia</taxon>
    </lineage>
</organism>
<dbReference type="InterPro" id="IPR027640">
    <property type="entry name" value="Kinesin-like_fam"/>
</dbReference>
<feature type="region of interest" description="Disordered" evidence="6">
    <location>
        <begin position="768"/>
        <end position="812"/>
    </location>
</feature>
<dbReference type="SUPFAM" id="SSF52540">
    <property type="entry name" value="P-loop containing nucleoside triphosphate hydrolases"/>
    <property type="match status" value="1"/>
</dbReference>